<reference evidence="3 4" key="1">
    <citation type="journal article" date="2019" name="Mol. Ecol. Resour.">
        <title>Chromosome-level genome assembly of Triplophysa tibetana, a fish adapted to the harsh high-altitude environment of the Tibetan Plateau.</title>
        <authorList>
            <person name="Yang X."/>
            <person name="Liu H."/>
            <person name="Ma Z."/>
            <person name="Zou Y."/>
            <person name="Zou M."/>
            <person name="Mao Y."/>
            <person name="Li X."/>
            <person name="Wang H."/>
            <person name="Chen T."/>
            <person name="Wang W."/>
            <person name="Yang R."/>
        </authorList>
    </citation>
    <scope>NUCLEOTIDE SEQUENCE [LARGE SCALE GENOMIC DNA]</scope>
    <source>
        <strain evidence="3">TTIB1903HZAU</strain>
        <tissue evidence="3">Muscle</tissue>
    </source>
</reference>
<evidence type="ECO:0000259" key="2">
    <source>
        <dbReference type="PROSITE" id="PS50994"/>
    </source>
</evidence>
<sequence length="339" mass="38650">MNPDTYLKIRRYLSQGSYPQGATKADKYSIRRRAAVYILDEGALYYRKGKRLVVYDKEEAKQIFNEYHVSAADAHCGIVKTRNAVCKRFYWPGVTTDIHKWVGECLECQSIIAVKLETDSIPIETGECMESQASVSTIKEETDPTSLKSEECMESQLSVVTIEKTETDTTPLEASQPFEFVGMYLIGKVAKTKTGNKFICVMVDYYTRWSEAFALPSKTAANVAGCIMKFFYRFGAPKRIFIGQSQEFINKLNKVLCKSLGGQHRLCARHYPQMNELFEKLNETVQKALSELVSQRPGSWDMDLDAMMFVLRTKKQNTTEFSPFFLLFGIEARHPSEIP</sequence>
<dbReference type="Gene3D" id="1.10.340.70">
    <property type="match status" value="1"/>
</dbReference>
<proteinExistence type="predicted"/>
<dbReference type="EMBL" id="SOYY01000023">
    <property type="protein sequence ID" value="KAA0704100.1"/>
    <property type="molecule type" value="Genomic_DNA"/>
</dbReference>
<dbReference type="InterPro" id="IPR050951">
    <property type="entry name" value="Retrovirus_Pol_polyprotein"/>
</dbReference>
<dbReference type="Proteomes" id="UP000324632">
    <property type="component" value="Chromosome 23"/>
</dbReference>
<dbReference type="SUPFAM" id="SSF53098">
    <property type="entry name" value="Ribonuclease H-like"/>
    <property type="match status" value="1"/>
</dbReference>
<feature type="domain" description="Integrase catalytic" evidence="2">
    <location>
        <begin position="173"/>
        <end position="339"/>
    </location>
</feature>
<accession>A0A5A9N357</accession>
<gene>
    <name evidence="3" type="ORF">E1301_Tti000255</name>
</gene>
<dbReference type="AlphaFoldDB" id="A0A5A9N357"/>
<keyword evidence="4" id="KW-1185">Reference proteome</keyword>
<dbReference type="PANTHER" id="PTHR37984:SF5">
    <property type="entry name" value="PROTEIN NYNRIN-LIKE"/>
    <property type="match status" value="1"/>
</dbReference>
<evidence type="ECO:0000256" key="1">
    <source>
        <dbReference type="ARBA" id="ARBA00039658"/>
    </source>
</evidence>
<dbReference type="InterPro" id="IPR036397">
    <property type="entry name" value="RNaseH_sf"/>
</dbReference>
<dbReference type="PANTHER" id="PTHR37984">
    <property type="entry name" value="PROTEIN CBG26694"/>
    <property type="match status" value="1"/>
</dbReference>
<comment type="caution">
    <text evidence="3">The sequence shown here is derived from an EMBL/GenBank/DDBJ whole genome shotgun (WGS) entry which is preliminary data.</text>
</comment>
<dbReference type="Gene3D" id="3.30.420.10">
    <property type="entry name" value="Ribonuclease H-like superfamily/Ribonuclease H"/>
    <property type="match status" value="1"/>
</dbReference>
<dbReference type="InterPro" id="IPR041588">
    <property type="entry name" value="Integrase_H2C2"/>
</dbReference>
<dbReference type="InterPro" id="IPR001584">
    <property type="entry name" value="Integrase_cat-core"/>
</dbReference>
<dbReference type="GO" id="GO:0015074">
    <property type="term" value="P:DNA integration"/>
    <property type="evidence" value="ECO:0007669"/>
    <property type="project" value="InterPro"/>
</dbReference>
<name>A0A5A9N357_9TELE</name>
<dbReference type="InterPro" id="IPR012337">
    <property type="entry name" value="RNaseH-like_sf"/>
</dbReference>
<organism evidence="3 4">
    <name type="scientific">Triplophysa tibetana</name>
    <dbReference type="NCBI Taxonomy" id="1572043"/>
    <lineage>
        <taxon>Eukaryota</taxon>
        <taxon>Metazoa</taxon>
        <taxon>Chordata</taxon>
        <taxon>Craniata</taxon>
        <taxon>Vertebrata</taxon>
        <taxon>Euteleostomi</taxon>
        <taxon>Actinopterygii</taxon>
        <taxon>Neopterygii</taxon>
        <taxon>Teleostei</taxon>
        <taxon>Ostariophysi</taxon>
        <taxon>Cypriniformes</taxon>
        <taxon>Nemacheilidae</taxon>
        <taxon>Triplophysa</taxon>
    </lineage>
</organism>
<dbReference type="Pfam" id="PF00665">
    <property type="entry name" value="rve"/>
    <property type="match status" value="1"/>
</dbReference>
<dbReference type="PROSITE" id="PS50994">
    <property type="entry name" value="INTEGRASE"/>
    <property type="match status" value="1"/>
</dbReference>
<dbReference type="GO" id="GO:0003676">
    <property type="term" value="F:nucleic acid binding"/>
    <property type="evidence" value="ECO:0007669"/>
    <property type="project" value="InterPro"/>
</dbReference>
<evidence type="ECO:0000313" key="4">
    <source>
        <dbReference type="Proteomes" id="UP000324632"/>
    </source>
</evidence>
<dbReference type="Pfam" id="PF17921">
    <property type="entry name" value="Integrase_H2C2"/>
    <property type="match status" value="1"/>
</dbReference>
<protein>
    <recommendedName>
        <fullName evidence="1">Gypsy retrotransposon integrase-like protein 1</fullName>
    </recommendedName>
</protein>
<evidence type="ECO:0000313" key="3">
    <source>
        <dbReference type="EMBL" id="KAA0704100.1"/>
    </source>
</evidence>